<dbReference type="CDD" id="cd07346">
    <property type="entry name" value="ABC_6TM_exporters"/>
    <property type="match status" value="1"/>
</dbReference>
<name>A0ABN3J9H1_9ACTN</name>
<dbReference type="InterPro" id="IPR003593">
    <property type="entry name" value="AAA+_ATPase"/>
</dbReference>
<evidence type="ECO:0000313" key="10">
    <source>
        <dbReference type="EMBL" id="GAA2425100.1"/>
    </source>
</evidence>
<dbReference type="RefSeq" id="WP_344600080.1">
    <property type="nucleotide sequence ID" value="NZ_BAAATK010000004.1"/>
</dbReference>
<dbReference type="InterPro" id="IPR011527">
    <property type="entry name" value="ABC1_TM_dom"/>
</dbReference>
<dbReference type="PROSITE" id="PS50893">
    <property type="entry name" value="ABC_TRANSPORTER_2"/>
    <property type="match status" value="1"/>
</dbReference>
<evidence type="ECO:0000313" key="11">
    <source>
        <dbReference type="Proteomes" id="UP001500460"/>
    </source>
</evidence>
<comment type="subcellular location">
    <subcellularLocation>
        <location evidence="1">Cell membrane</location>
        <topology evidence="1">Multi-pass membrane protein</topology>
    </subcellularLocation>
</comment>
<dbReference type="Gene3D" id="3.40.50.300">
    <property type="entry name" value="P-loop containing nucleotide triphosphate hydrolases"/>
    <property type="match status" value="1"/>
</dbReference>
<gene>
    <name evidence="10" type="ORF">GCM10010421_09680</name>
</gene>
<proteinExistence type="predicted"/>
<evidence type="ECO:0000256" key="3">
    <source>
        <dbReference type="ARBA" id="ARBA00022741"/>
    </source>
</evidence>
<organism evidence="10 11">
    <name type="scientific">Streptomyces glaucus</name>
    <dbReference type="NCBI Taxonomy" id="284029"/>
    <lineage>
        <taxon>Bacteria</taxon>
        <taxon>Bacillati</taxon>
        <taxon>Actinomycetota</taxon>
        <taxon>Actinomycetes</taxon>
        <taxon>Kitasatosporales</taxon>
        <taxon>Streptomycetaceae</taxon>
        <taxon>Streptomyces</taxon>
    </lineage>
</organism>
<evidence type="ECO:0000259" key="8">
    <source>
        <dbReference type="PROSITE" id="PS50893"/>
    </source>
</evidence>
<feature type="transmembrane region" description="Helical" evidence="7">
    <location>
        <begin position="64"/>
        <end position="86"/>
    </location>
</feature>
<evidence type="ECO:0000256" key="2">
    <source>
        <dbReference type="ARBA" id="ARBA00022692"/>
    </source>
</evidence>
<reference evidence="10 11" key="1">
    <citation type="journal article" date="2019" name="Int. J. Syst. Evol. Microbiol.">
        <title>The Global Catalogue of Microorganisms (GCM) 10K type strain sequencing project: providing services to taxonomists for standard genome sequencing and annotation.</title>
        <authorList>
            <consortium name="The Broad Institute Genomics Platform"/>
            <consortium name="The Broad Institute Genome Sequencing Center for Infectious Disease"/>
            <person name="Wu L."/>
            <person name="Ma J."/>
        </authorList>
    </citation>
    <scope>NUCLEOTIDE SEQUENCE [LARGE SCALE GENOMIC DNA]</scope>
    <source>
        <strain evidence="10 11">JCM 6922</strain>
    </source>
</reference>
<evidence type="ECO:0000256" key="7">
    <source>
        <dbReference type="SAM" id="Phobius"/>
    </source>
</evidence>
<keyword evidence="11" id="KW-1185">Reference proteome</keyword>
<evidence type="ECO:0000256" key="5">
    <source>
        <dbReference type="ARBA" id="ARBA00022989"/>
    </source>
</evidence>
<keyword evidence="6 7" id="KW-0472">Membrane</keyword>
<dbReference type="PANTHER" id="PTHR43394">
    <property type="entry name" value="ATP-DEPENDENT PERMEASE MDL1, MITOCHONDRIAL"/>
    <property type="match status" value="1"/>
</dbReference>
<dbReference type="SUPFAM" id="SSF90123">
    <property type="entry name" value="ABC transporter transmembrane region"/>
    <property type="match status" value="1"/>
</dbReference>
<dbReference type="InterPro" id="IPR027417">
    <property type="entry name" value="P-loop_NTPase"/>
</dbReference>
<dbReference type="PANTHER" id="PTHR43394:SF1">
    <property type="entry name" value="ATP-BINDING CASSETTE SUB-FAMILY B MEMBER 10, MITOCHONDRIAL"/>
    <property type="match status" value="1"/>
</dbReference>
<dbReference type="InterPro" id="IPR039421">
    <property type="entry name" value="Type_1_exporter"/>
</dbReference>
<feature type="domain" description="ABC transmembrane type-1" evidence="9">
    <location>
        <begin position="24"/>
        <end position="307"/>
    </location>
</feature>
<protein>
    <submittedName>
        <fullName evidence="10">ABC transporter ATP-binding protein</fullName>
    </submittedName>
</protein>
<dbReference type="Gene3D" id="1.20.1560.10">
    <property type="entry name" value="ABC transporter type 1, transmembrane domain"/>
    <property type="match status" value="1"/>
</dbReference>
<dbReference type="Proteomes" id="UP001500460">
    <property type="component" value="Unassembled WGS sequence"/>
</dbReference>
<keyword evidence="4 10" id="KW-0067">ATP-binding</keyword>
<dbReference type="EMBL" id="BAAATK010000004">
    <property type="protein sequence ID" value="GAA2425100.1"/>
    <property type="molecule type" value="Genomic_DNA"/>
</dbReference>
<evidence type="ECO:0000259" key="9">
    <source>
        <dbReference type="PROSITE" id="PS50929"/>
    </source>
</evidence>
<keyword evidence="5 7" id="KW-1133">Transmembrane helix</keyword>
<keyword evidence="2 7" id="KW-0812">Transmembrane</keyword>
<dbReference type="PROSITE" id="PS50929">
    <property type="entry name" value="ABC_TM1F"/>
    <property type="match status" value="1"/>
</dbReference>
<dbReference type="GO" id="GO:0005524">
    <property type="term" value="F:ATP binding"/>
    <property type="evidence" value="ECO:0007669"/>
    <property type="project" value="UniProtKB-KW"/>
</dbReference>
<dbReference type="Pfam" id="PF00005">
    <property type="entry name" value="ABC_tran"/>
    <property type="match status" value="1"/>
</dbReference>
<evidence type="ECO:0000256" key="1">
    <source>
        <dbReference type="ARBA" id="ARBA00004651"/>
    </source>
</evidence>
<dbReference type="SUPFAM" id="SSF52540">
    <property type="entry name" value="P-loop containing nucleoside triphosphate hydrolases"/>
    <property type="match status" value="1"/>
</dbReference>
<feature type="transmembrane region" description="Helical" evidence="7">
    <location>
        <begin position="21"/>
        <end position="44"/>
    </location>
</feature>
<feature type="domain" description="ABC transporter" evidence="8">
    <location>
        <begin position="343"/>
        <end position="566"/>
    </location>
</feature>
<dbReference type="InterPro" id="IPR003439">
    <property type="entry name" value="ABC_transporter-like_ATP-bd"/>
</dbReference>
<evidence type="ECO:0000256" key="6">
    <source>
        <dbReference type="ARBA" id="ARBA00023136"/>
    </source>
</evidence>
<dbReference type="InterPro" id="IPR036640">
    <property type="entry name" value="ABC1_TM_sf"/>
</dbReference>
<accession>A0ABN3J9H1</accession>
<dbReference type="Pfam" id="PF00664">
    <property type="entry name" value="ABC_membrane"/>
    <property type="match status" value="1"/>
</dbReference>
<sequence length="566" mass="60162">MTRTQSPATRLLRQQIRPVRAVVVGALSVLIVSVLATLAGPLLVQYFVDRATEGGSRSLLVTVALAYLAVGLAGGTARIGAGYLAVRSAWQIADGLRIRLLRRAAVERPVLEVESRPVGEVLEKVEGNCDIVGKSIAESGFQMLGNVAVVVGTLTVMVVAVPAAGAGIAVLIVGVSMLLTRLARRAVARWELAREQQADLFGFVGDCLAARDDLLPLGRSRWALGTVEEKLAGLLRTEGRAYISGRAFWPLTQLFFAVAFGLGFGFGLRGLDQGSLSIGTLTMIYLYVDLLQKPMEEMSSQWGELQKTMAVLAAAARTLEEPVAERATDTLPPGSLPEGPLEVAFEHVSFAYGDSPVVDGVSFTVPAGRSLGIVGQTGAGKSTLLNLLCGLVSPDKGRVTIGGVDVGRIDPQELTTRLTVLSQRAHVFAATVRDNVALFDDSVPDDRIWRVLEQLNADGWIRELPDGLGTAIGAGGRALSEGEMQVVACARALIRPVGLLVVDEGTSKLDPGTERTWSALLETVMKDRTVVMVEHRQAALKGVDRVVAMAGGRITDVDRPHEGVAR</sequence>
<comment type="caution">
    <text evidence="10">The sequence shown here is derived from an EMBL/GenBank/DDBJ whole genome shotgun (WGS) entry which is preliminary data.</text>
</comment>
<evidence type="ECO:0000256" key="4">
    <source>
        <dbReference type="ARBA" id="ARBA00022840"/>
    </source>
</evidence>
<keyword evidence="3" id="KW-0547">Nucleotide-binding</keyword>
<dbReference type="SMART" id="SM00382">
    <property type="entry name" value="AAA"/>
    <property type="match status" value="1"/>
</dbReference>